<feature type="domain" description="DUF3823" evidence="2">
    <location>
        <begin position="122"/>
        <end position="223"/>
    </location>
</feature>
<dbReference type="InterPro" id="IPR041186">
    <property type="entry name" value="DUF3823_C"/>
</dbReference>
<dbReference type="Pfam" id="PF12866">
    <property type="entry name" value="DUF3823"/>
    <property type="match status" value="1"/>
</dbReference>
<dbReference type="Gene3D" id="2.60.40.1120">
    <property type="entry name" value="Carboxypeptidase-like, regulatory domain"/>
    <property type="match status" value="1"/>
</dbReference>
<proteinExistence type="predicted"/>
<reference evidence="3" key="2">
    <citation type="submission" date="2020-09" db="EMBL/GenBank/DDBJ databases">
        <authorList>
            <person name="Sun Q."/>
            <person name="Zhou Y."/>
        </authorList>
    </citation>
    <scope>NUCLEOTIDE SEQUENCE</scope>
    <source>
        <strain evidence="3">CGMCC 1.12195</strain>
    </source>
</reference>
<dbReference type="Proteomes" id="UP000660862">
    <property type="component" value="Unassembled WGS sequence"/>
</dbReference>
<sequence length="226" mass="24686">MKTINYIYSLLSIVVIMAMGCEKDNFDAPTSMLTGRVVHQGQPLGLRSGGVQLELWQHGYDLFSKIPIHVDQDGSFSARLFDGNYKLVLLRGNGPWADNTDSLDVNLKGTASVDVPVDPYFIITNQSFQRNGNEITGTVTIQQVNTSRSLERVAIYLGQTLIVDQNNSAARAEVVSGAIADFNQPIELTVSIPASLADKGYLFARIGVKATGVAEYLYSQPQQITL</sequence>
<dbReference type="Gene3D" id="2.60.40.2060">
    <property type="match status" value="1"/>
</dbReference>
<evidence type="ECO:0000313" key="4">
    <source>
        <dbReference type="Proteomes" id="UP000660862"/>
    </source>
</evidence>
<evidence type="ECO:0000313" key="3">
    <source>
        <dbReference type="EMBL" id="GGG75990.1"/>
    </source>
</evidence>
<comment type="caution">
    <text evidence="3">The sequence shown here is derived from an EMBL/GenBank/DDBJ whole genome shotgun (WGS) entry which is preliminary data.</text>
</comment>
<gene>
    <name evidence="3" type="ORF">GCM10007415_04610</name>
</gene>
<dbReference type="AlphaFoldDB" id="A0A917M309"/>
<evidence type="ECO:0000259" key="1">
    <source>
        <dbReference type="Pfam" id="PF12866"/>
    </source>
</evidence>
<evidence type="ECO:0000259" key="2">
    <source>
        <dbReference type="Pfam" id="PF18003"/>
    </source>
</evidence>
<dbReference type="RefSeq" id="WP_188504318.1">
    <property type="nucleotide sequence ID" value="NZ_BMER01000001.1"/>
</dbReference>
<name>A0A917M309_9SPHI</name>
<protein>
    <recommendedName>
        <fullName evidence="5">DUF3823 domain-containing protein</fullName>
    </recommendedName>
</protein>
<organism evidence="3 4">
    <name type="scientific">Parapedobacter pyrenivorans</name>
    <dbReference type="NCBI Taxonomy" id="1305674"/>
    <lineage>
        <taxon>Bacteria</taxon>
        <taxon>Pseudomonadati</taxon>
        <taxon>Bacteroidota</taxon>
        <taxon>Sphingobacteriia</taxon>
        <taxon>Sphingobacteriales</taxon>
        <taxon>Sphingobacteriaceae</taxon>
        <taxon>Parapedobacter</taxon>
    </lineage>
</organism>
<accession>A0A917M309</accession>
<dbReference type="Pfam" id="PF18003">
    <property type="entry name" value="DUF3823_C"/>
    <property type="match status" value="1"/>
</dbReference>
<dbReference type="EMBL" id="BMER01000001">
    <property type="protein sequence ID" value="GGG75990.1"/>
    <property type="molecule type" value="Genomic_DNA"/>
</dbReference>
<dbReference type="PROSITE" id="PS51257">
    <property type="entry name" value="PROKAR_LIPOPROTEIN"/>
    <property type="match status" value="1"/>
</dbReference>
<feature type="domain" description="DUF3823" evidence="1">
    <location>
        <begin position="31"/>
        <end position="117"/>
    </location>
</feature>
<reference evidence="3" key="1">
    <citation type="journal article" date="2014" name="Int. J. Syst. Evol. Microbiol.">
        <title>Complete genome sequence of Corynebacterium casei LMG S-19264T (=DSM 44701T), isolated from a smear-ripened cheese.</title>
        <authorList>
            <consortium name="US DOE Joint Genome Institute (JGI-PGF)"/>
            <person name="Walter F."/>
            <person name="Albersmeier A."/>
            <person name="Kalinowski J."/>
            <person name="Ruckert C."/>
        </authorList>
    </citation>
    <scope>NUCLEOTIDE SEQUENCE</scope>
    <source>
        <strain evidence="3">CGMCC 1.12195</strain>
    </source>
</reference>
<dbReference type="InterPro" id="IPR024278">
    <property type="entry name" value="DUF3823_N"/>
</dbReference>
<keyword evidence="4" id="KW-1185">Reference proteome</keyword>
<evidence type="ECO:0008006" key="5">
    <source>
        <dbReference type="Google" id="ProtNLM"/>
    </source>
</evidence>